<proteinExistence type="predicted"/>
<dbReference type="Proteomes" id="UP000499080">
    <property type="component" value="Unassembled WGS sequence"/>
</dbReference>
<reference evidence="1 2" key="1">
    <citation type="journal article" date="2019" name="Sci. Rep.">
        <title>Orb-weaving spider Araneus ventricosus genome elucidates the spidroin gene catalogue.</title>
        <authorList>
            <person name="Kono N."/>
            <person name="Nakamura H."/>
            <person name="Ohtoshi R."/>
            <person name="Moran D.A.P."/>
            <person name="Shinohara A."/>
            <person name="Yoshida Y."/>
            <person name="Fujiwara M."/>
            <person name="Mori M."/>
            <person name="Tomita M."/>
            <person name="Arakawa K."/>
        </authorList>
    </citation>
    <scope>NUCLEOTIDE SEQUENCE [LARGE SCALE GENOMIC DNA]</scope>
</reference>
<dbReference type="EMBL" id="BGPR01000286">
    <property type="protein sequence ID" value="GBM10418.1"/>
    <property type="molecule type" value="Genomic_DNA"/>
</dbReference>
<accession>A0A4Y2D3A0</accession>
<protein>
    <submittedName>
        <fullName evidence="1">Uncharacterized protein</fullName>
    </submittedName>
</protein>
<evidence type="ECO:0000313" key="1">
    <source>
        <dbReference type="EMBL" id="GBM10418.1"/>
    </source>
</evidence>
<evidence type="ECO:0000313" key="2">
    <source>
        <dbReference type="Proteomes" id="UP000499080"/>
    </source>
</evidence>
<organism evidence="1 2">
    <name type="scientific">Araneus ventricosus</name>
    <name type="common">Orbweaver spider</name>
    <name type="synonym">Epeira ventricosa</name>
    <dbReference type="NCBI Taxonomy" id="182803"/>
    <lineage>
        <taxon>Eukaryota</taxon>
        <taxon>Metazoa</taxon>
        <taxon>Ecdysozoa</taxon>
        <taxon>Arthropoda</taxon>
        <taxon>Chelicerata</taxon>
        <taxon>Arachnida</taxon>
        <taxon>Araneae</taxon>
        <taxon>Araneomorphae</taxon>
        <taxon>Entelegynae</taxon>
        <taxon>Araneoidea</taxon>
        <taxon>Araneidae</taxon>
        <taxon>Araneus</taxon>
    </lineage>
</organism>
<keyword evidence="2" id="KW-1185">Reference proteome</keyword>
<name>A0A4Y2D3A0_ARAVE</name>
<sequence>MLVNHFLRGIIDDIPDDFSPLPTRNKSSVLDKGIRISHSLRVNLLEALVTLQIVSSPLLNCITSPVIQWMAKRNDLLTCKGRKAFFHFSVKISVYRGYFIILFRRNLKDCKDNFEGHSKYILICAALEREKWLGFFLQHL</sequence>
<gene>
    <name evidence="1" type="ORF">AVEN_263334_1</name>
</gene>
<comment type="caution">
    <text evidence="1">The sequence shown here is derived from an EMBL/GenBank/DDBJ whole genome shotgun (WGS) entry which is preliminary data.</text>
</comment>
<dbReference type="AlphaFoldDB" id="A0A4Y2D3A0"/>